<sequence>MFGLILVILGILFLLEEMGIIHGDFWGYFWPVILIVLGLNLMKKDKFSMDCCNFWGQSKKKDNTTHKVVDEQ</sequence>
<dbReference type="Pfam" id="PF18917">
    <property type="entry name" value="LiaI-LiaF-like_TM1"/>
    <property type="match status" value="1"/>
</dbReference>
<comment type="caution">
    <text evidence="3">The sequence shown here is derived from an EMBL/GenBank/DDBJ whole genome shotgun (WGS) entry which is preliminary data.</text>
</comment>
<keyword evidence="1" id="KW-0472">Membrane</keyword>
<organism evidence="3 4">
    <name type="scientific">Candidatus Komeilibacteria bacterium RIFOXYC1_FULL_37_11</name>
    <dbReference type="NCBI Taxonomy" id="1798555"/>
    <lineage>
        <taxon>Bacteria</taxon>
        <taxon>Candidatus Komeiliibacteriota</taxon>
    </lineage>
</organism>
<dbReference type="Proteomes" id="UP000177626">
    <property type="component" value="Unassembled WGS sequence"/>
</dbReference>
<dbReference type="AlphaFoldDB" id="A0A1G2BWU5"/>
<evidence type="ECO:0000313" key="3">
    <source>
        <dbReference type="EMBL" id="OGY93481.1"/>
    </source>
</evidence>
<feature type="domain" description="LiaI-LiaF-like transmembrane region" evidence="2">
    <location>
        <begin position="2"/>
        <end position="41"/>
    </location>
</feature>
<keyword evidence="1" id="KW-0812">Transmembrane</keyword>
<dbReference type="InterPro" id="IPR043726">
    <property type="entry name" value="LiaI-LiaF-like_TM1"/>
</dbReference>
<evidence type="ECO:0000256" key="1">
    <source>
        <dbReference type="SAM" id="Phobius"/>
    </source>
</evidence>
<dbReference type="EMBL" id="MHKQ01000021">
    <property type="protein sequence ID" value="OGY93481.1"/>
    <property type="molecule type" value="Genomic_DNA"/>
</dbReference>
<protein>
    <recommendedName>
        <fullName evidence="2">LiaI-LiaF-like transmembrane region domain-containing protein</fullName>
    </recommendedName>
</protein>
<evidence type="ECO:0000259" key="2">
    <source>
        <dbReference type="Pfam" id="PF18917"/>
    </source>
</evidence>
<keyword evidence="1" id="KW-1133">Transmembrane helix</keyword>
<name>A0A1G2BWU5_9BACT</name>
<proteinExistence type="predicted"/>
<evidence type="ECO:0000313" key="4">
    <source>
        <dbReference type="Proteomes" id="UP000177626"/>
    </source>
</evidence>
<gene>
    <name evidence="3" type="ORF">A2406_01110</name>
</gene>
<feature type="transmembrane region" description="Helical" evidence="1">
    <location>
        <begin position="25"/>
        <end position="42"/>
    </location>
</feature>
<reference evidence="3 4" key="1">
    <citation type="journal article" date="2016" name="Nat. Commun.">
        <title>Thousands of microbial genomes shed light on interconnected biogeochemical processes in an aquifer system.</title>
        <authorList>
            <person name="Anantharaman K."/>
            <person name="Brown C.T."/>
            <person name="Hug L.A."/>
            <person name="Sharon I."/>
            <person name="Castelle C.J."/>
            <person name="Probst A.J."/>
            <person name="Thomas B.C."/>
            <person name="Singh A."/>
            <person name="Wilkins M.J."/>
            <person name="Karaoz U."/>
            <person name="Brodie E.L."/>
            <person name="Williams K.H."/>
            <person name="Hubbard S.S."/>
            <person name="Banfield J.F."/>
        </authorList>
    </citation>
    <scope>NUCLEOTIDE SEQUENCE [LARGE SCALE GENOMIC DNA]</scope>
</reference>
<accession>A0A1G2BWU5</accession>